<keyword evidence="3" id="KW-1185">Reference proteome</keyword>
<evidence type="ECO:0000313" key="3">
    <source>
        <dbReference type="Proteomes" id="UP000199287"/>
    </source>
</evidence>
<dbReference type="InterPro" id="IPR002145">
    <property type="entry name" value="CopG"/>
</dbReference>
<reference evidence="3" key="1">
    <citation type="submission" date="2016-10" db="EMBL/GenBank/DDBJ databases">
        <authorList>
            <person name="Varghese N."/>
            <person name="Submissions S."/>
        </authorList>
    </citation>
    <scope>NUCLEOTIDE SEQUENCE [LARGE SCALE GENOMIC DNA]</scope>
    <source>
        <strain evidence="3">Z-7934</strain>
    </source>
</reference>
<dbReference type="Proteomes" id="UP000199287">
    <property type="component" value="Unassembled WGS sequence"/>
</dbReference>
<sequence>MKKPEQLLTISLPENLIRELDHFRKREHKSRNQVVKEAIHFFMCEKSKTLMHEEMKNGYEEMGTINLALAEIGLCIEYALLENYEDEMPEWKEVPW</sequence>
<name>A0A1I3F8V4_9FIRM</name>
<dbReference type="GO" id="GO:0006355">
    <property type="term" value="P:regulation of DNA-templated transcription"/>
    <property type="evidence" value="ECO:0007669"/>
    <property type="project" value="InterPro"/>
</dbReference>
<organism evidence="2 3">
    <name type="scientific">Tindallia magadiensis</name>
    <dbReference type="NCBI Taxonomy" id="69895"/>
    <lineage>
        <taxon>Bacteria</taxon>
        <taxon>Bacillati</taxon>
        <taxon>Bacillota</taxon>
        <taxon>Clostridia</taxon>
        <taxon>Peptostreptococcales</taxon>
        <taxon>Tindalliaceae</taxon>
        <taxon>Tindallia</taxon>
    </lineage>
</organism>
<dbReference type="Gene3D" id="1.10.1220.10">
    <property type="entry name" value="Met repressor-like"/>
    <property type="match status" value="1"/>
</dbReference>
<dbReference type="RefSeq" id="WP_093372366.1">
    <property type="nucleotide sequence ID" value="NZ_FOQA01000006.1"/>
</dbReference>
<evidence type="ECO:0000313" key="2">
    <source>
        <dbReference type="EMBL" id="SFI07664.1"/>
    </source>
</evidence>
<dbReference type="AlphaFoldDB" id="A0A1I3F8V4"/>
<accession>A0A1I3F8V4</accession>
<dbReference type="InterPro" id="IPR013321">
    <property type="entry name" value="Arc_rbn_hlx_hlx"/>
</dbReference>
<dbReference type="EMBL" id="FOQA01000006">
    <property type="protein sequence ID" value="SFI07664.1"/>
    <property type="molecule type" value="Genomic_DNA"/>
</dbReference>
<gene>
    <name evidence="2" type="ORF">SAMN05192551_10649</name>
</gene>
<proteinExistence type="predicted"/>
<protein>
    <submittedName>
        <fullName evidence="2">CopG family transcriptional regulator / antitoxin EndoAI</fullName>
    </submittedName>
</protein>
<evidence type="ECO:0000259" key="1">
    <source>
        <dbReference type="Pfam" id="PF01402"/>
    </source>
</evidence>
<dbReference type="Pfam" id="PF01402">
    <property type="entry name" value="RHH_1"/>
    <property type="match status" value="1"/>
</dbReference>
<dbReference type="STRING" id="69895.SAMN05192551_10649"/>
<dbReference type="OrthoDB" id="1634058at2"/>
<dbReference type="CDD" id="cd22231">
    <property type="entry name" value="RHH_NikR_HicB-like"/>
    <property type="match status" value="1"/>
</dbReference>
<feature type="domain" description="Ribbon-helix-helix protein CopG" evidence="1">
    <location>
        <begin position="8"/>
        <end position="41"/>
    </location>
</feature>